<sequence length="268" mass="30222">MEHYLYSYDYALWEIIVNGDAPAICISRAVYGNQGLPKTYGKQSQGPCLGGNKESKKMQKIILKQQYENIDASRSKGLDKTYDRFSSFANQSNSPNWTMRTGAVDTDDLKRWIANGSGSSTTNALVVQDGICGYDWSFQAEEGITNFALMAYTSQGLSSLDSKLECVMNRDEAVWKKILAFFLKYDVLVKDISIKVLKNQLEEALKEKDDLKLKLENFEESSKNLTKVIDSQIKAKDKNGLGYDSQMNKSEMVHSVFTVKKVMGHDNH</sequence>
<proteinExistence type="predicted"/>
<evidence type="ECO:0000313" key="2">
    <source>
        <dbReference type="EMBL" id="GJT26865.1"/>
    </source>
</evidence>
<protein>
    <submittedName>
        <fullName evidence="2">Uncharacterized protein</fullName>
    </submittedName>
</protein>
<keyword evidence="3" id="KW-1185">Reference proteome</keyword>
<dbReference type="EMBL" id="BQNB010014328">
    <property type="protein sequence ID" value="GJT26865.1"/>
    <property type="molecule type" value="Genomic_DNA"/>
</dbReference>
<gene>
    <name evidence="2" type="ORF">Tco_0907140</name>
</gene>
<comment type="caution">
    <text evidence="2">The sequence shown here is derived from an EMBL/GenBank/DDBJ whole genome shotgun (WGS) entry which is preliminary data.</text>
</comment>
<reference evidence="2" key="1">
    <citation type="journal article" date="2022" name="Int. J. Mol. Sci.">
        <title>Draft Genome of Tanacetum Coccineum: Genomic Comparison of Closely Related Tanacetum-Family Plants.</title>
        <authorList>
            <person name="Yamashiro T."/>
            <person name="Shiraishi A."/>
            <person name="Nakayama K."/>
            <person name="Satake H."/>
        </authorList>
    </citation>
    <scope>NUCLEOTIDE SEQUENCE</scope>
</reference>
<reference evidence="2" key="2">
    <citation type="submission" date="2022-01" db="EMBL/GenBank/DDBJ databases">
        <authorList>
            <person name="Yamashiro T."/>
            <person name="Shiraishi A."/>
            <person name="Satake H."/>
            <person name="Nakayama K."/>
        </authorList>
    </citation>
    <scope>NUCLEOTIDE SEQUENCE</scope>
</reference>
<name>A0ABQ5CIL2_9ASTR</name>
<keyword evidence="1" id="KW-0175">Coiled coil</keyword>
<accession>A0ABQ5CIL2</accession>
<dbReference type="Proteomes" id="UP001151760">
    <property type="component" value="Unassembled WGS sequence"/>
</dbReference>
<organism evidence="2 3">
    <name type="scientific">Tanacetum coccineum</name>
    <dbReference type="NCBI Taxonomy" id="301880"/>
    <lineage>
        <taxon>Eukaryota</taxon>
        <taxon>Viridiplantae</taxon>
        <taxon>Streptophyta</taxon>
        <taxon>Embryophyta</taxon>
        <taxon>Tracheophyta</taxon>
        <taxon>Spermatophyta</taxon>
        <taxon>Magnoliopsida</taxon>
        <taxon>eudicotyledons</taxon>
        <taxon>Gunneridae</taxon>
        <taxon>Pentapetalae</taxon>
        <taxon>asterids</taxon>
        <taxon>campanulids</taxon>
        <taxon>Asterales</taxon>
        <taxon>Asteraceae</taxon>
        <taxon>Asteroideae</taxon>
        <taxon>Anthemideae</taxon>
        <taxon>Anthemidinae</taxon>
        <taxon>Tanacetum</taxon>
    </lineage>
</organism>
<feature type="coiled-coil region" evidence="1">
    <location>
        <begin position="194"/>
        <end position="228"/>
    </location>
</feature>
<evidence type="ECO:0000313" key="3">
    <source>
        <dbReference type="Proteomes" id="UP001151760"/>
    </source>
</evidence>
<evidence type="ECO:0000256" key="1">
    <source>
        <dbReference type="SAM" id="Coils"/>
    </source>
</evidence>